<protein>
    <submittedName>
        <fullName evidence="3">Helix-turn-helix transcriptional regulator</fullName>
    </submittedName>
</protein>
<accession>A0ABD5YPZ9</accession>
<dbReference type="Pfam" id="PF08350">
    <property type="entry name" value="FilR1_middle"/>
    <property type="match status" value="1"/>
</dbReference>
<dbReference type="InterPro" id="IPR036388">
    <property type="entry name" value="WH-like_DNA-bd_sf"/>
</dbReference>
<dbReference type="Proteomes" id="UP001596417">
    <property type="component" value="Unassembled WGS sequence"/>
</dbReference>
<reference evidence="3 4" key="1">
    <citation type="journal article" date="2019" name="Int. J. Syst. Evol. Microbiol.">
        <title>The Global Catalogue of Microorganisms (GCM) 10K type strain sequencing project: providing services to taxonomists for standard genome sequencing and annotation.</title>
        <authorList>
            <consortium name="The Broad Institute Genomics Platform"/>
            <consortium name="The Broad Institute Genome Sequencing Center for Infectious Disease"/>
            <person name="Wu L."/>
            <person name="Ma J."/>
        </authorList>
    </citation>
    <scope>NUCLEOTIDE SEQUENCE [LARGE SCALE GENOMIC DNA]</scope>
    <source>
        <strain evidence="3 4">RDMS1</strain>
    </source>
</reference>
<dbReference type="InterPro" id="IPR013561">
    <property type="entry name" value="FilR1_middle_dom"/>
</dbReference>
<evidence type="ECO:0000259" key="2">
    <source>
        <dbReference type="Pfam" id="PF25213"/>
    </source>
</evidence>
<gene>
    <name evidence="3" type="ORF">ACFQL7_00360</name>
</gene>
<dbReference type="RefSeq" id="WP_248903810.1">
    <property type="nucleotide sequence ID" value="NZ_CP109979.1"/>
</dbReference>
<dbReference type="EMBL" id="JBHTAX010000001">
    <property type="protein sequence ID" value="MFC7188460.1"/>
    <property type="molecule type" value="Genomic_DNA"/>
</dbReference>
<keyword evidence="4" id="KW-1185">Reference proteome</keyword>
<dbReference type="Gene3D" id="1.10.10.10">
    <property type="entry name" value="Winged helix-like DNA-binding domain superfamily/Winged helix DNA-binding domain"/>
    <property type="match status" value="1"/>
</dbReference>
<dbReference type="SUPFAM" id="SSF46785">
    <property type="entry name" value="Winged helix' DNA-binding domain"/>
    <property type="match status" value="1"/>
</dbReference>
<dbReference type="Pfam" id="PF25213">
    <property type="entry name" value="HVO_A0261_N"/>
    <property type="match status" value="1"/>
</dbReference>
<sequence length="274" mass="30806">MSQNTPDPHEHTRFLAMSRARIRLLRYLDNTPQSPRELASALSLSRRGIQRNLSKLVERGWAKKVNGAYRLTTNGKLITEQYVDFRTTVGIIHECKPFFEYLPDCDHVPAPEWLHDAEIFVATSDQPHAPIRQYVNGLKNSSPTTVRSLLPVLSQYYTDLYVELTERGAEIELVVDETVLKSDSVQSLAVSASGSSPESIVLHESPQPIDFGLTLSDHCGFMSAYDERGRIRACIECDDPAFLNWAVELYQNYRNGARTVNSGEIIPRKGDPVG</sequence>
<comment type="caution">
    <text evidence="3">The sequence shown here is derived from an EMBL/GenBank/DDBJ whole genome shotgun (WGS) entry which is preliminary data.</text>
</comment>
<evidence type="ECO:0000259" key="1">
    <source>
        <dbReference type="Pfam" id="PF08350"/>
    </source>
</evidence>
<dbReference type="InterPro" id="IPR011991">
    <property type="entry name" value="ArsR-like_HTH"/>
</dbReference>
<feature type="domain" description="HVO-A0261-like N-terminal" evidence="2">
    <location>
        <begin position="10"/>
        <end position="90"/>
    </location>
</feature>
<evidence type="ECO:0000313" key="3">
    <source>
        <dbReference type="EMBL" id="MFC7188460.1"/>
    </source>
</evidence>
<dbReference type="InterPro" id="IPR057527">
    <property type="entry name" value="HVO_A0261-like_N"/>
</dbReference>
<organism evidence="3 4">
    <name type="scientific">Halocatena marina</name>
    <dbReference type="NCBI Taxonomy" id="2934937"/>
    <lineage>
        <taxon>Archaea</taxon>
        <taxon>Methanobacteriati</taxon>
        <taxon>Methanobacteriota</taxon>
        <taxon>Stenosarchaea group</taxon>
        <taxon>Halobacteria</taxon>
        <taxon>Halobacteriales</taxon>
        <taxon>Natronomonadaceae</taxon>
        <taxon>Halocatena</taxon>
    </lineage>
</organism>
<name>A0ABD5YPZ9_9EURY</name>
<evidence type="ECO:0000313" key="4">
    <source>
        <dbReference type="Proteomes" id="UP001596417"/>
    </source>
</evidence>
<dbReference type="InterPro" id="IPR036390">
    <property type="entry name" value="WH_DNA-bd_sf"/>
</dbReference>
<dbReference type="AlphaFoldDB" id="A0ABD5YPZ9"/>
<dbReference type="CDD" id="cd00090">
    <property type="entry name" value="HTH_ARSR"/>
    <property type="match status" value="1"/>
</dbReference>
<feature type="domain" description="Methanogenesis regulatory protein FilR1 middle" evidence="1">
    <location>
        <begin position="127"/>
        <end position="255"/>
    </location>
</feature>
<dbReference type="GeneID" id="76197990"/>
<proteinExistence type="predicted"/>